<feature type="domain" description="TauD/TfdA-like" evidence="6">
    <location>
        <begin position="7"/>
        <end position="269"/>
    </location>
</feature>
<dbReference type="PANTHER" id="PTHR43779">
    <property type="entry name" value="DIOXYGENASE RV0097-RELATED"/>
    <property type="match status" value="1"/>
</dbReference>
<dbReference type="GO" id="GO:0046872">
    <property type="term" value="F:metal ion binding"/>
    <property type="evidence" value="ECO:0007669"/>
    <property type="project" value="UniProtKB-KW"/>
</dbReference>
<organism evidence="7 8">
    <name type="scientific">Sphingopyxis lindanitolerans</name>
    <dbReference type="NCBI Taxonomy" id="2054227"/>
    <lineage>
        <taxon>Bacteria</taxon>
        <taxon>Pseudomonadati</taxon>
        <taxon>Pseudomonadota</taxon>
        <taxon>Alphaproteobacteria</taxon>
        <taxon>Sphingomonadales</taxon>
        <taxon>Sphingomonadaceae</taxon>
        <taxon>Sphingopyxis</taxon>
    </lineage>
</organism>
<keyword evidence="5" id="KW-0408">Iron</keyword>
<keyword evidence="2" id="KW-0479">Metal-binding</keyword>
<dbReference type="InterPro" id="IPR042098">
    <property type="entry name" value="TauD-like_sf"/>
</dbReference>
<dbReference type="GO" id="GO:0016706">
    <property type="term" value="F:2-oxoglutarate-dependent dioxygenase activity"/>
    <property type="evidence" value="ECO:0007669"/>
    <property type="project" value="UniProtKB-ARBA"/>
</dbReference>
<dbReference type="OrthoDB" id="7209371at2"/>
<dbReference type="AlphaFoldDB" id="A0A2S8B9E0"/>
<reference evidence="8" key="1">
    <citation type="submission" date="2017-11" db="EMBL/GenBank/DDBJ databases">
        <title>The complete genome sequence of Sphingopyxis pomeranensis sp. nov. strain WS5A3p.</title>
        <authorList>
            <person name="Kaminski M.A."/>
        </authorList>
    </citation>
    <scope>NUCLEOTIDE SEQUENCE [LARGE SCALE GENOMIC DNA]</scope>
    <source>
        <strain evidence="8">WS5A3p</strain>
    </source>
</reference>
<keyword evidence="4" id="KW-0560">Oxidoreductase</keyword>
<dbReference type="InterPro" id="IPR051178">
    <property type="entry name" value="TfdA_dioxygenase"/>
</dbReference>
<dbReference type="Pfam" id="PF02668">
    <property type="entry name" value="TauD"/>
    <property type="match status" value="1"/>
</dbReference>
<proteinExistence type="inferred from homology"/>
<comment type="similarity">
    <text evidence="1">Belongs to the TfdA dioxygenase family.</text>
</comment>
<evidence type="ECO:0000256" key="1">
    <source>
        <dbReference type="ARBA" id="ARBA00005896"/>
    </source>
</evidence>
<evidence type="ECO:0000259" key="6">
    <source>
        <dbReference type="Pfam" id="PF02668"/>
    </source>
</evidence>
<evidence type="ECO:0000256" key="2">
    <source>
        <dbReference type="ARBA" id="ARBA00022723"/>
    </source>
</evidence>
<gene>
    <name evidence="7" type="ORF">CVO77_11270</name>
</gene>
<sequence>MAFEIVPRRQGFGAWIQTDDPACLLEKGAGERLGSALGRFGVLIFPGLAADDDMHAALARTFGEIQTFGGKPIFRSANFGEDGAFFGPGSDKARLLRLNWLWHSDGVYRERDIGAVLLRAECFEAGCGDTEFADLAAAFRALPPDLQRRIETLSVEFSFEHMILNEDVPPLSADERAGLPRARHPLVQRLADGRRSLRLSPPYMERVAGWESDESLALFGQLADFATRADLLFRHRWAAGDLVAWDNRWTMHRVLPYDDQRLRRDMRGAVALA</sequence>
<dbReference type="EMBL" id="PHFW01000002">
    <property type="protein sequence ID" value="PQM28978.1"/>
    <property type="molecule type" value="Genomic_DNA"/>
</dbReference>
<comment type="caution">
    <text evidence="7">The sequence shown here is derived from an EMBL/GenBank/DDBJ whole genome shotgun (WGS) entry which is preliminary data.</text>
</comment>
<dbReference type="Proteomes" id="UP000238954">
    <property type="component" value="Chromosome"/>
</dbReference>
<dbReference type="RefSeq" id="WP_105999138.1">
    <property type="nucleotide sequence ID" value="NZ_CM009578.1"/>
</dbReference>
<evidence type="ECO:0000256" key="3">
    <source>
        <dbReference type="ARBA" id="ARBA00022964"/>
    </source>
</evidence>
<evidence type="ECO:0000313" key="8">
    <source>
        <dbReference type="Proteomes" id="UP000238954"/>
    </source>
</evidence>
<accession>A0A2S8B9E0</accession>
<evidence type="ECO:0000256" key="4">
    <source>
        <dbReference type="ARBA" id="ARBA00023002"/>
    </source>
</evidence>
<keyword evidence="8" id="KW-1185">Reference proteome</keyword>
<dbReference type="Gene3D" id="3.60.130.10">
    <property type="entry name" value="Clavaminate synthase-like"/>
    <property type="match status" value="1"/>
</dbReference>
<evidence type="ECO:0000256" key="5">
    <source>
        <dbReference type="ARBA" id="ARBA00023004"/>
    </source>
</evidence>
<dbReference type="InterPro" id="IPR003819">
    <property type="entry name" value="TauD/TfdA-like"/>
</dbReference>
<dbReference type="SUPFAM" id="SSF51197">
    <property type="entry name" value="Clavaminate synthase-like"/>
    <property type="match status" value="1"/>
</dbReference>
<name>A0A2S8B9E0_9SPHN</name>
<keyword evidence="3" id="KW-0223">Dioxygenase</keyword>
<evidence type="ECO:0000313" key="7">
    <source>
        <dbReference type="EMBL" id="PQM28978.1"/>
    </source>
</evidence>
<dbReference type="PANTHER" id="PTHR43779:SF3">
    <property type="entry name" value="(3R)-3-[(CARBOXYMETHYL)AMINO]FATTY ACID OXYGENASE_DECARBOXYLASE"/>
    <property type="match status" value="1"/>
</dbReference>
<protein>
    <recommendedName>
        <fullName evidence="6">TauD/TfdA-like domain-containing protein</fullName>
    </recommendedName>
</protein>